<reference evidence="2 3" key="1">
    <citation type="submission" date="2018-10" db="EMBL/GenBank/DDBJ databases">
        <title>Comparative functional genomics of the obligate endosymbiont Buchnera aphidicola.</title>
        <authorList>
            <person name="Chong R.A."/>
        </authorList>
    </citation>
    <scope>NUCLEOTIDE SEQUENCE [LARGE SCALE GENOMIC DNA]</scope>
    <source>
        <strain evidence="2 3">Aoe</strain>
    </source>
</reference>
<proteinExistence type="predicted"/>
<sequence length="59" mass="7098">MYSYKNTYFLLVIIINLKNVLTLQVFSIFKGLLLLINIKIFLYITIKNLLKIFFIIHFL</sequence>
<dbReference type="AlphaFoldDB" id="A0A4D6XQZ0"/>
<feature type="transmembrane region" description="Helical" evidence="1">
    <location>
        <begin position="40"/>
        <end position="58"/>
    </location>
</feature>
<organism evidence="2 3">
    <name type="scientific">Buchnera aphidicola</name>
    <name type="common">Anoecia oenotherae</name>
    <dbReference type="NCBI Taxonomy" id="1241833"/>
    <lineage>
        <taxon>Bacteria</taxon>
        <taxon>Pseudomonadati</taxon>
        <taxon>Pseudomonadota</taxon>
        <taxon>Gammaproteobacteria</taxon>
        <taxon>Enterobacterales</taxon>
        <taxon>Erwiniaceae</taxon>
        <taxon>Buchnera</taxon>
    </lineage>
</organism>
<name>A0A4D6XQZ0_9GAMM</name>
<accession>A0A4D6XQZ0</accession>
<keyword evidence="3" id="KW-1185">Reference proteome</keyword>
<protein>
    <submittedName>
        <fullName evidence="2">Uncharacterized protein</fullName>
    </submittedName>
</protein>
<keyword evidence="1" id="KW-1133">Transmembrane helix</keyword>
<evidence type="ECO:0000256" key="1">
    <source>
        <dbReference type="SAM" id="Phobius"/>
    </source>
</evidence>
<keyword evidence="1" id="KW-0472">Membrane</keyword>
<feature type="transmembrane region" description="Helical" evidence="1">
    <location>
        <begin position="6"/>
        <end position="28"/>
    </location>
</feature>
<evidence type="ECO:0000313" key="3">
    <source>
        <dbReference type="Proteomes" id="UP000298677"/>
    </source>
</evidence>
<dbReference type="EMBL" id="CP033012">
    <property type="protein sequence ID" value="QCI19423.1"/>
    <property type="molecule type" value="Genomic_DNA"/>
</dbReference>
<gene>
    <name evidence="2" type="ORF">D9V65_01550</name>
</gene>
<evidence type="ECO:0000313" key="2">
    <source>
        <dbReference type="EMBL" id="QCI19423.1"/>
    </source>
</evidence>
<keyword evidence="1" id="KW-0812">Transmembrane</keyword>
<dbReference type="Proteomes" id="UP000298677">
    <property type="component" value="Chromosome"/>
</dbReference>